<evidence type="ECO:0000313" key="1">
    <source>
        <dbReference type="EMBL" id="GLB83825.1"/>
    </source>
</evidence>
<reference evidence="2" key="1">
    <citation type="submission" date="2022-08" db="EMBL/GenBank/DDBJ databases">
        <title>Mycobacterium kiyosense sp. nov., scotochromogenic slow-glowing species isolated from respiratory specimens.</title>
        <authorList>
            <person name="Fukano H."/>
            <person name="Kazumi Y."/>
            <person name="Sakagami N."/>
            <person name="Ato M."/>
            <person name="Mitarai S."/>
            <person name="Hoshino Y."/>
        </authorList>
    </citation>
    <scope>NUCLEOTIDE SEQUENCE</scope>
    <source>
        <strain evidence="2">1413</strain>
        <strain evidence="1">SRL2020-028</strain>
    </source>
</reference>
<organism evidence="2 3">
    <name type="scientific">Mycobacterium kiyosense</name>
    <dbReference type="NCBI Taxonomy" id="2871094"/>
    <lineage>
        <taxon>Bacteria</taxon>
        <taxon>Bacillati</taxon>
        <taxon>Actinomycetota</taxon>
        <taxon>Actinomycetes</taxon>
        <taxon>Mycobacteriales</taxon>
        <taxon>Mycobacteriaceae</taxon>
        <taxon>Mycobacterium</taxon>
    </lineage>
</organism>
<dbReference type="EMBL" id="BRXE01000034">
    <property type="protein sequence ID" value="GLB83825.1"/>
    <property type="molecule type" value="Genomic_DNA"/>
</dbReference>
<dbReference type="Proteomes" id="UP001165663">
    <property type="component" value="Unassembled WGS sequence"/>
</dbReference>
<accession>A0A9P3QC08</accession>
<evidence type="ECO:0000313" key="3">
    <source>
        <dbReference type="Proteomes" id="UP001064782"/>
    </source>
</evidence>
<comment type="caution">
    <text evidence="2">The sequence shown here is derived from an EMBL/GenBank/DDBJ whole genome shotgun (WGS) entry which is preliminary data.</text>
</comment>
<protein>
    <submittedName>
        <fullName evidence="2">Uncharacterized protein</fullName>
    </submittedName>
</protein>
<sequence>MCAAYGKVHAAFAAVNARDGGFDPTASLAVATSSRQALEVGGQYLLSTLAKEPATPPDLATAARGLADDYQELVISYLADARDSDVDTLRRSVDKLSSQIDGLCK</sequence>
<evidence type="ECO:0000313" key="2">
    <source>
        <dbReference type="EMBL" id="GLD32362.1"/>
    </source>
</evidence>
<name>A0A9P3QC08_9MYCO</name>
<keyword evidence="3" id="KW-1185">Reference proteome</keyword>
<dbReference type="AlphaFoldDB" id="A0A9P3QC08"/>
<dbReference type="Proteomes" id="UP001064782">
    <property type="component" value="Unassembled WGS sequence"/>
</dbReference>
<gene>
    <name evidence="2" type="ORF">Mkiyose1413_42450</name>
    <name evidence="1" type="ORF">SRL2020028_30810</name>
</gene>
<proteinExistence type="predicted"/>
<dbReference type="EMBL" id="BRZI01000041">
    <property type="protein sequence ID" value="GLD32362.1"/>
    <property type="molecule type" value="Genomic_DNA"/>
</dbReference>